<accession>A0A7J5L206</accession>
<organism evidence="1 2">
    <name type="scientific">Bacteroides stercoris</name>
    <dbReference type="NCBI Taxonomy" id="46506"/>
    <lineage>
        <taxon>Bacteria</taxon>
        <taxon>Pseudomonadati</taxon>
        <taxon>Bacteroidota</taxon>
        <taxon>Bacteroidia</taxon>
        <taxon>Bacteroidales</taxon>
        <taxon>Bacteroidaceae</taxon>
        <taxon>Bacteroides</taxon>
    </lineage>
</organism>
<dbReference type="AlphaFoldDB" id="A0A7J5L206"/>
<dbReference type="Proteomes" id="UP000440773">
    <property type="component" value="Unassembled WGS sequence"/>
</dbReference>
<reference evidence="1 2" key="1">
    <citation type="journal article" date="2019" name="Nat. Med.">
        <title>A library of human gut bacterial isolates paired with longitudinal multiomics data enables mechanistic microbiome research.</title>
        <authorList>
            <person name="Poyet M."/>
            <person name="Groussin M."/>
            <person name="Gibbons S.M."/>
            <person name="Avila-Pacheco J."/>
            <person name="Jiang X."/>
            <person name="Kearney S.M."/>
            <person name="Perrotta A.R."/>
            <person name="Berdy B."/>
            <person name="Zhao S."/>
            <person name="Lieberman T.D."/>
            <person name="Swanson P.K."/>
            <person name="Smith M."/>
            <person name="Roesemann S."/>
            <person name="Alexander J.E."/>
            <person name="Rich S.A."/>
            <person name="Livny J."/>
            <person name="Vlamakis H."/>
            <person name="Clish C."/>
            <person name="Bullock K."/>
            <person name="Deik A."/>
            <person name="Scott J."/>
            <person name="Pierce K.A."/>
            <person name="Xavier R.J."/>
            <person name="Alm E.J."/>
        </authorList>
    </citation>
    <scope>NUCLEOTIDE SEQUENCE [LARGE SCALE GENOMIC DNA]</scope>
    <source>
        <strain evidence="1 2">BIOML-A17</strain>
    </source>
</reference>
<proteinExistence type="predicted"/>
<dbReference type="EMBL" id="WCLP01000025">
    <property type="protein sequence ID" value="KAB5281056.1"/>
    <property type="molecule type" value="Genomic_DNA"/>
</dbReference>
<name>A0A7J5L206_BACSE</name>
<dbReference type="Pfam" id="PF20330">
    <property type="entry name" value="DUF6625"/>
    <property type="match status" value="1"/>
</dbReference>
<comment type="caution">
    <text evidence="1">The sequence shown here is derived from an EMBL/GenBank/DDBJ whole genome shotgun (WGS) entry which is preliminary data.</text>
</comment>
<dbReference type="InterPro" id="IPR046733">
    <property type="entry name" value="DUF6625"/>
</dbReference>
<dbReference type="RefSeq" id="WP_151870848.1">
    <property type="nucleotide sequence ID" value="NZ_WCLO01000026.1"/>
</dbReference>
<sequence length="332" mass="40265">MKKVSSKEAIYKIALILPYWGSFPNYFTLWEYSASKNKNIDFLIFTDSPRKSQYKNIIYIQYQFQEIRNKIKNEIGFTPALTNPYKIVDYKPLYGCIFNEYLNDYSHWGYCDSDVIFGDLNSFLTNEKLNLYDRIYQHGHLCIYKNNNDINYRWKTEHNLVSYNYKEVFKVKGVKMFDERGGMWDIWKENQYSQYLNEKEFADILPTKYDFTTNWNKECPMFFHYESGHLYECDKKGNNKKEFAYLHLQKRKMEIQISNYDSFYIKPNLFCNAIDANPTIVTKEKTIHPNKLKRIIHACLNFDEIRFHTKVAFRRFIMYIKGENRHIKYELY</sequence>
<evidence type="ECO:0000313" key="2">
    <source>
        <dbReference type="Proteomes" id="UP000440773"/>
    </source>
</evidence>
<protein>
    <submittedName>
        <fullName evidence="1">Uncharacterized protein</fullName>
    </submittedName>
</protein>
<evidence type="ECO:0000313" key="1">
    <source>
        <dbReference type="EMBL" id="KAB5281056.1"/>
    </source>
</evidence>
<gene>
    <name evidence="1" type="ORF">F9962_10715</name>
</gene>